<dbReference type="InterPro" id="IPR001959">
    <property type="entry name" value="Transposase"/>
</dbReference>
<name>A0A7W9HGE5_9PSEU</name>
<sequence length="430" mass="48615">MTVLSGRRYRVDFTSDQATFAENIGTTCRSVWNTALEQRRLYGARGSWISYREQARQLADAKASFPWLAQPPSHTLQQTLMDLDKACTTHGTWNVRWRSARSWSPSFRFPDPAQITVQPLNHNNAQVKLPKFGWVRIRWSRPLGGIRSATIRRESGRWWISILVADPDETPEIHAHPQRAVGVDRGVKTLAVTSCGEFYDQSYASPREIEHCKDLQRRVAGTEKGLNRRKAAVARLNRTLGRVRRRRQDFTTKVGRTMARGNSLVVFEALRIKNMTASAAGTPDQPGRRVRQKSGLNRAILDKGWHRLEAACRSAARRTGSRVVTINPAYTSITCSSCRHVDRRSRESQADFRCTACGYRCHADVNAAVNILTAGRAELGHETRERELGRANPDNRGRKAQRQPTAAQRFSPIGLVEIPRCIPREDVNRG</sequence>
<feature type="domain" description="Transposase putative helix-turn-helix" evidence="10">
    <location>
        <begin position="1"/>
        <end position="41"/>
    </location>
</feature>
<comment type="caution">
    <text evidence="11">The sequence shown here is derived from an EMBL/GenBank/DDBJ whole genome shotgun (WGS) entry which is preliminary data.</text>
</comment>
<dbReference type="Pfam" id="PF01385">
    <property type="entry name" value="OrfB_IS605"/>
    <property type="match status" value="1"/>
</dbReference>
<dbReference type="GO" id="GO:0032196">
    <property type="term" value="P:transposition"/>
    <property type="evidence" value="ECO:0007669"/>
    <property type="project" value="UniProtKB-KW"/>
</dbReference>
<comment type="similarity">
    <text evidence="1">In the C-terminal section; belongs to the transposase 35 family.</text>
</comment>
<dbReference type="GO" id="GO:0006310">
    <property type="term" value="P:DNA recombination"/>
    <property type="evidence" value="ECO:0007669"/>
    <property type="project" value="UniProtKB-KW"/>
</dbReference>
<keyword evidence="2" id="KW-0815">Transposition</keyword>
<feature type="compositionally biased region" description="Basic and acidic residues" evidence="7">
    <location>
        <begin position="382"/>
        <end position="397"/>
    </location>
</feature>
<evidence type="ECO:0000256" key="1">
    <source>
        <dbReference type="ARBA" id="ARBA00008761"/>
    </source>
</evidence>
<dbReference type="Pfam" id="PF07282">
    <property type="entry name" value="Cas12f1-like_TNB"/>
    <property type="match status" value="1"/>
</dbReference>
<keyword evidence="6" id="KW-0233">DNA recombination</keyword>
<feature type="domain" description="Cas12f1-like TNB" evidence="9">
    <location>
        <begin position="305"/>
        <end position="371"/>
    </location>
</feature>
<proteinExistence type="inferred from homology"/>
<evidence type="ECO:0000256" key="7">
    <source>
        <dbReference type="SAM" id="MobiDB-lite"/>
    </source>
</evidence>
<dbReference type="RefSeq" id="WP_221483384.1">
    <property type="nucleotide sequence ID" value="NZ_JACHMO010000001.1"/>
</dbReference>
<keyword evidence="4" id="KW-0862">Zinc</keyword>
<evidence type="ECO:0000259" key="9">
    <source>
        <dbReference type="Pfam" id="PF07282"/>
    </source>
</evidence>
<dbReference type="GO" id="GO:0046872">
    <property type="term" value="F:metal ion binding"/>
    <property type="evidence" value="ECO:0007669"/>
    <property type="project" value="UniProtKB-KW"/>
</dbReference>
<feature type="domain" description="Probable transposase IS891/IS1136/IS1341" evidence="8">
    <location>
        <begin position="171"/>
        <end position="277"/>
    </location>
</feature>
<dbReference type="Proteomes" id="UP000552097">
    <property type="component" value="Unassembled WGS sequence"/>
</dbReference>
<dbReference type="Pfam" id="PF12323">
    <property type="entry name" value="HTH_OrfB_IS605"/>
    <property type="match status" value="1"/>
</dbReference>
<keyword evidence="12" id="KW-1185">Reference proteome</keyword>
<feature type="region of interest" description="Disordered" evidence="7">
    <location>
        <begin position="382"/>
        <end position="408"/>
    </location>
</feature>
<evidence type="ECO:0000313" key="12">
    <source>
        <dbReference type="Proteomes" id="UP000552097"/>
    </source>
</evidence>
<dbReference type="EMBL" id="JACHMO010000001">
    <property type="protein sequence ID" value="MBB5801787.1"/>
    <property type="molecule type" value="Genomic_DNA"/>
</dbReference>
<dbReference type="InterPro" id="IPR010095">
    <property type="entry name" value="Cas12f1-like_TNB"/>
</dbReference>
<evidence type="ECO:0000259" key="10">
    <source>
        <dbReference type="Pfam" id="PF12323"/>
    </source>
</evidence>
<evidence type="ECO:0000256" key="6">
    <source>
        <dbReference type="ARBA" id="ARBA00023172"/>
    </source>
</evidence>
<dbReference type="NCBIfam" id="NF040570">
    <property type="entry name" value="guided_TnpB"/>
    <property type="match status" value="1"/>
</dbReference>
<gene>
    <name evidence="11" type="ORF">F4560_001555</name>
</gene>
<dbReference type="InterPro" id="IPR021027">
    <property type="entry name" value="Transposase_put_HTH"/>
</dbReference>
<evidence type="ECO:0000256" key="3">
    <source>
        <dbReference type="ARBA" id="ARBA00022723"/>
    </source>
</evidence>
<reference evidence="11 12" key="1">
    <citation type="submission" date="2020-08" db="EMBL/GenBank/DDBJ databases">
        <title>Sequencing the genomes of 1000 actinobacteria strains.</title>
        <authorList>
            <person name="Klenk H.-P."/>
        </authorList>
    </citation>
    <scope>NUCLEOTIDE SEQUENCE [LARGE SCALE GENOMIC DNA]</scope>
    <source>
        <strain evidence="11 12">DSM 45486</strain>
    </source>
</reference>
<dbReference type="GO" id="GO:0003677">
    <property type="term" value="F:DNA binding"/>
    <property type="evidence" value="ECO:0007669"/>
    <property type="project" value="UniProtKB-KW"/>
</dbReference>
<organism evidence="11 12">
    <name type="scientific">Saccharothrix ecbatanensis</name>
    <dbReference type="NCBI Taxonomy" id="1105145"/>
    <lineage>
        <taxon>Bacteria</taxon>
        <taxon>Bacillati</taxon>
        <taxon>Actinomycetota</taxon>
        <taxon>Actinomycetes</taxon>
        <taxon>Pseudonocardiales</taxon>
        <taxon>Pseudonocardiaceae</taxon>
        <taxon>Saccharothrix</taxon>
    </lineage>
</organism>
<protein>
    <submittedName>
        <fullName evidence="11">Putative transposase</fullName>
    </submittedName>
</protein>
<evidence type="ECO:0000313" key="11">
    <source>
        <dbReference type="EMBL" id="MBB5801787.1"/>
    </source>
</evidence>
<evidence type="ECO:0000259" key="8">
    <source>
        <dbReference type="Pfam" id="PF01385"/>
    </source>
</evidence>
<evidence type="ECO:0000256" key="4">
    <source>
        <dbReference type="ARBA" id="ARBA00022833"/>
    </source>
</evidence>
<accession>A0A7W9HGE5</accession>
<keyword evidence="5" id="KW-0238">DNA-binding</keyword>
<evidence type="ECO:0000256" key="5">
    <source>
        <dbReference type="ARBA" id="ARBA00023125"/>
    </source>
</evidence>
<evidence type="ECO:0000256" key="2">
    <source>
        <dbReference type="ARBA" id="ARBA00022578"/>
    </source>
</evidence>
<dbReference type="AlphaFoldDB" id="A0A7W9HGE5"/>
<keyword evidence="3" id="KW-0479">Metal-binding</keyword>